<feature type="transmembrane region" description="Helical" evidence="6">
    <location>
        <begin position="53"/>
        <end position="76"/>
    </location>
</feature>
<dbReference type="PANTHER" id="PTHR30569">
    <property type="entry name" value="CYTOSINE TRANSPORTER CODB"/>
    <property type="match status" value="1"/>
</dbReference>
<keyword evidence="3 6" id="KW-0812">Transmembrane</keyword>
<feature type="transmembrane region" description="Helical" evidence="6">
    <location>
        <begin position="97"/>
        <end position="115"/>
    </location>
</feature>
<dbReference type="GeneID" id="39751040"/>
<accession>D2U0S9</accession>
<evidence type="ECO:0000313" key="10">
    <source>
        <dbReference type="Proteomes" id="UP000295134"/>
    </source>
</evidence>
<feature type="transmembrane region" description="Helical" evidence="6">
    <location>
        <begin position="311"/>
        <end position="331"/>
    </location>
</feature>
<organism evidence="7">
    <name type="scientific">Arsenophonus nasoniae</name>
    <name type="common">son-killer infecting Nasonia vitripennis</name>
    <dbReference type="NCBI Taxonomy" id="638"/>
    <lineage>
        <taxon>Bacteria</taxon>
        <taxon>Pseudomonadati</taxon>
        <taxon>Pseudomonadota</taxon>
        <taxon>Gammaproteobacteria</taxon>
        <taxon>Enterobacterales</taxon>
        <taxon>Morganellaceae</taxon>
        <taxon>Arsenophonus</taxon>
    </lineage>
</organism>
<dbReference type="InterPro" id="IPR001248">
    <property type="entry name" value="Pur-cyt_permease"/>
</dbReference>
<dbReference type="Proteomes" id="UP000295134">
    <property type="component" value="Plasmid pArsFIN8"/>
</dbReference>
<evidence type="ECO:0000256" key="1">
    <source>
        <dbReference type="ARBA" id="ARBA00004141"/>
    </source>
</evidence>
<dbReference type="InterPro" id="IPR030191">
    <property type="entry name" value="CodB"/>
</dbReference>
<dbReference type="GO" id="GO:0015209">
    <property type="term" value="F:cytosine transmembrane transporter activity"/>
    <property type="evidence" value="ECO:0007669"/>
    <property type="project" value="InterPro"/>
</dbReference>
<keyword evidence="8" id="KW-0614">Plasmid</keyword>
<feature type="transmembrane region" description="Helical" evidence="6">
    <location>
        <begin position="21"/>
        <end position="41"/>
    </location>
</feature>
<dbReference type="AlphaFoldDB" id="D2U0S9"/>
<feature type="transmembrane region" description="Helical" evidence="6">
    <location>
        <begin position="337"/>
        <end position="359"/>
    </location>
</feature>
<evidence type="ECO:0000313" key="8">
    <source>
        <dbReference type="EMBL" id="QBY46576.1"/>
    </source>
</evidence>
<geneLocation type="plasmid" evidence="8">
    <name>pArsFIN8</name>
</geneLocation>
<evidence type="ECO:0000313" key="9">
    <source>
        <dbReference type="EMBL" id="WGM08410.1"/>
    </source>
</evidence>
<dbReference type="Proteomes" id="UP001177592">
    <property type="component" value="Plasmid paNv_CAN3"/>
</dbReference>
<evidence type="ECO:0000313" key="11">
    <source>
        <dbReference type="Proteomes" id="UP001177592"/>
    </source>
</evidence>
<evidence type="ECO:0000256" key="6">
    <source>
        <dbReference type="SAM" id="Phobius"/>
    </source>
</evidence>
<keyword evidence="4 6" id="KW-1133">Transmembrane helix</keyword>
<keyword evidence="5 6" id="KW-0472">Membrane</keyword>
<dbReference type="RefSeq" id="WP_026823387.1">
    <property type="nucleotide sequence ID" value="NZ_CP038620.1"/>
</dbReference>
<sequence length="430" mass="46759">MIKRKISEDTYSLDRVPKEARVSLVNVTLVRMGMATALSQFMLGATLGHGMTFWNAMLATCLGSLLLEFVALGLGLAGMKEGLSISLLARWTGFGRLGSALIGLAIAISLLGWFGVQNSILAEGLSYALDYKINFGWITAFSGILLTVLVAFGFRALSWTAKISVPLFCLVVGWIIFYLFKDGCYLDLMNSSPKGNPLTLGEGTTIISGVVIIGALITPDISRYCKNNNHVFWMITLSVIVGEFIINAIAILMAHALETADIVTIMTHSAGWIGLLSVILSAIKINDINLYSSSLGLSNTIKIISKKKTNYVFLTVSLGMIGTSLSVFGILNYFVDFLSMLGVIFPPIAGVMLVDYYILKTSRKLLDETREQGLLPNDSSTHLIGWSAIIACIVGTFVGVIFRFGIPSLNSILVAGITYWLLMKFRKQVE</sequence>
<dbReference type="EMBL" id="CP038620">
    <property type="protein sequence ID" value="QBY46576.1"/>
    <property type="molecule type" value="Genomic_DNA"/>
</dbReference>
<dbReference type="EMBL" id="CP123526">
    <property type="protein sequence ID" value="WGM08410.1"/>
    <property type="molecule type" value="Genomic_DNA"/>
</dbReference>
<feature type="transmembrane region" description="Helical" evidence="6">
    <location>
        <begin position="231"/>
        <end position="256"/>
    </location>
</feature>
<gene>
    <name evidence="7" type="primary">codB</name>
    <name evidence="8" type="synonym">codB_10</name>
    <name evidence="7" type="ORF">ARN_21170</name>
    <name evidence="8" type="ORF">ArsFIN_51870</name>
    <name evidence="9" type="ORF">QE258_23560</name>
</gene>
<feature type="transmembrane region" description="Helical" evidence="6">
    <location>
        <begin position="161"/>
        <end position="180"/>
    </location>
</feature>
<geneLocation type="plasmid" evidence="9 11">
    <name>paNv_CAN3</name>
</geneLocation>
<feature type="transmembrane region" description="Helical" evidence="6">
    <location>
        <begin position="262"/>
        <end position="283"/>
    </location>
</feature>
<evidence type="ECO:0000256" key="5">
    <source>
        <dbReference type="ARBA" id="ARBA00023136"/>
    </source>
</evidence>
<keyword evidence="11" id="KW-1185">Reference proteome</keyword>
<comment type="subcellular location">
    <subcellularLocation>
        <location evidence="1">Membrane</location>
        <topology evidence="1">Multi-pass membrane protein</topology>
    </subcellularLocation>
</comment>
<reference evidence="7" key="1">
    <citation type="journal article" date="2010" name="Insect Mol. Biol.">
        <title>The draft genome sequence of Arsenophonus nasoniae, son-killer bacterium of Nasonia vitripennis, reveals genes associated with virulence and symbiosis.</title>
        <authorList>
            <person name="Wilkes T."/>
            <person name="Darby A.C."/>
            <person name="Choi J."/>
            <person name="Colborne J.K."/>
            <person name="Werren J.H."/>
            <person name="Hurst G.D.D."/>
        </authorList>
    </citation>
    <scope>NUCLEOTIDE SEQUENCE</scope>
</reference>
<dbReference type="KEGG" id="ans:ArsFIN_51870"/>
<dbReference type="CDD" id="cd11484">
    <property type="entry name" value="SLC-NCS1sbd_CobB-like"/>
    <property type="match status" value="1"/>
</dbReference>
<dbReference type="GO" id="GO:0005886">
    <property type="term" value="C:plasma membrane"/>
    <property type="evidence" value="ECO:0007669"/>
    <property type="project" value="TreeGrafter"/>
</dbReference>
<evidence type="ECO:0000256" key="3">
    <source>
        <dbReference type="ARBA" id="ARBA00022692"/>
    </source>
</evidence>
<dbReference type="EMBL" id="FN545218">
    <property type="protein sequence ID" value="CBA74077.1"/>
    <property type="molecule type" value="Genomic_DNA"/>
</dbReference>
<protein>
    <submittedName>
        <fullName evidence="8">Cytosine permease</fullName>
    </submittedName>
    <submittedName>
        <fullName evidence="7">Putative purine and pyrimidine permease</fullName>
    </submittedName>
</protein>
<evidence type="ECO:0000313" key="7">
    <source>
        <dbReference type="EMBL" id="CBA74077.1"/>
    </source>
</evidence>
<name>D2U0S9_9GAMM</name>
<dbReference type="Gene3D" id="1.10.4160.10">
    <property type="entry name" value="Hydantoin permease"/>
    <property type="match status" value="1"/>
</dbReference>
<reference evidence="8 10" key="2">
    <citation type="submission" date="2019-03" db="EMBL/GenBank/DDBJ databases">
        <title>Long-read sequencing reveals hyperdense prophage content in a complex bacterial symbiont genome.</title>
        <authorList>
            <person name="Frost C.L."/>
            <person name="Siozios S."/>
            <person name="Nadal-Jimenez P."/>
            <person name="Brockhurst M.A."/>
            <person name="King K.C."/>
            <person name="Darby A.C."/>
            <person name="Hurst G.D.D."/>
        </authorList>
    </citation>
    <scope>NUCLEOTIDE SEQUENCE [LARGE SCALE GENOMIC DNA]</scope>
    <source>
        <strain evidence="8 10">FIN</strain>
        <plasmid evidence="10">parsfin8</plasmid>
        <plasmid evidence="8">pArsFIN8</plasmid>
    </source>
</reference>
<feature type="transmembrane region" description="Helical" evidence="6">
    <location>
        <begin position="135"/>
        <end position="154"/>
    </location>
</feature>
<feature type="transmembrane region" description="Helical" evidence="6">
    <location>
        <begin position="200"/>
        <end position="219"/>
    </location>
</feature>
<evidence type="ECO:0000256" key="2">
    <source>
        <dbReference type="ARBA" id="ARBA00008974"/>
    </source>
</evidence>
<comment type="similarity">
    <text evidence="2">Belongs to the purine-cytosine permease (2.A.39) family.</text>
</comment>
<evidence type="ECO:0000256" key="4">
    <source>
        <dbReference type="ARBA" id="ARBA00022989"/>
    </source>
</evidence>
<reference evidence="9" key="3">
    <citation type="submission" date="2023-04" db="EMBL/GenBank/DDBJ databases">
        <title>Genome dynamics across the evolutionary transition to endosymbiosis.</title>
        <authorList>
            <person name="Siozios S."/>
            <person name="Nadal-Jimenez P."/>
            <person name="Azagi T."/>
            <person name="Sprong H."/>
            <person name="Frost C.L."/>
            <person name="Parratt S.R."/>
            <person name="Taylor G."/>
            <person name="Brettell L."/>
            <person name="Lew K.C."/>
            <person name="Croft L."/>
            <person name="King K.C."/>
            <person name="Brockhurst M.A."/>
            <person name="Hypsa V."/>
            <person name="Novakova E."/>
            <person name="Darby A.C."/>
            <person name="Hurst G.D.D."/>
        </authorList>
    </citation>
    <scope>NUCLEOTIDE SEQUENCE</scope>
    <source>
        <strain evidence="9">ANv_CAN</strain>
        <plasmid evidence="9">paNv_CAN3</plasmid>
    </source>
</reference>
<dbReference type="PANTHER" id="PTHR30569:SF0">
    <property type="entry name" value="CYTOSINE PERMEASE"/>
    <property type="match status" value="1"/>
</dbReference>
<proteinExistence type="inferred from homology"/>
<feature type="transmembrane region" description="Helical" evidence="6">
    <location>
        <begin position="404"/>
        <end position="422"/>
    </location>
</feature>
<geneLocation type="plasmid" evidence="10">
    <name>parsfin8</name>
</geneLocation>
<dbReference type="Pfam" id="PF02133">
    <property type="entry name" value="Transp_cyt_pur"/>
    <property type="match status" value="1"/>
</dbReference>
<feature type="transmembrane region" description="Helical" evidence="6">
    <location>
        <begin position="380"/>
        <end position="398"/>
    </location>
</feature>